<dbReference type="OrthoDB" id="3260369at2759"/>
<name>A0A0C3K2H9_9AGAM</name>
<sequence>MLLFSSFAQIQVNWAAELELEVSSTHPGSELHFLRNLLEALKGLEELDCPCANAAAGILAEHLASPYQASDGWRWHWPELKHLKLGDAYGWPEVALSMLQERYGSSPKEYGDLGIGTPKWYPCLLTTLALPGMNSRHPQAFQKIARIFGEPVLEEDDSDDGSWSSRG</sequence>
<dbReference type="Proteomes" id="UP000054248">
    <property type="component" value="Unassembled WGS sequence"/>
</dbReference>
<dbReference type="EMBL" id="KN823913">
    <property type="protein sequence ID" value="KIO15628.1"/>
    <property type="molecule type" value="Genomic_DNA"/>
</dbReference>
<accession>A0A0C3K2H9</accession>
<evidence type="ECO:0000313" key="1">
    <source>
        <dbReference type="EMBL" id="KIO15628.1"/>
    </source>
</evidence>
<evidence type="ECO:0000313" key="2">
    <source>
        <dbReference type="Proteomes" id="UP000054248"/>
    </source>
</evidence>
<dbReference type="HOGENOM" id="CLU_1595779_0_0_1"/>
<reference evidence="2" key="2">
    <citation type="submission" date="2015-01" db="EMBL/GenBank/DDBJ databases">
        <title>Evolutionary Origins and Diversification of the Mycorrhizal Mutualists.</title>
        <authorList>
            <consortium name="DOE Joint Genome Institute"/>
            <consortium name="Mycorrhizal Genomics Consortium"/>
            <person name="Kohler A."/>
            <person name="Kuo A."/>
            <person name="Nagy L.G."/>
            <person name="Floudas D."/>
            <person name="Copeland A."/>
            <person name="Barry K.W."/>
            <person name="Cichocki N."/>
            <person name="Veneault-Fourrey C."/>
            <person name="LaButti K."/>
            <person name="Lindquist E.A."/>
            <person name="Lipzen A."/>
            <person name="Lundell T."/>
            <person name="Morin E."/>
            <person name="Murat C."/>
            <person name="Riley R."/>
            <person name="Ohm R."/>
            <person name="Sun H."/>
            <person name="Tunlid A."/>
            <person name="Henrissat B."/>
            <person name="Grigoriev I.V."/>
            <person name="Hibbett D.S."/>
            <person name="Martin F."/>
        </authorList>
    </citation>
    <scope>NUCLEOTIDE SEQUENCE [LARGE SCALE GENOMIC DNA]</scope>
    <source>
        <strain evidence="2">MUT 4182</strain>
    </source>
</reference>
<organism evidence="1 2">
    <name type="scientific">Tulasnella calospora MUT 4182</name>
    <dbReference type="NCBI Taxonomy" id="1051891"/>
    <lineage>
        <taxon>Eukaryota</taxon>
        <taxon>Fungi</taxon>
        <taxon>Dikarya</taxon>
        <taxon>Basidiomycota</taxon>
        <taxon>Agaricomycotina</taxon>
        <taxon>Agaricomycetes</taxon>
        <taxon>Cantharellales</taxon>
        <taxon>Tulasnellaceae</taxon>
        <taxon>Tulasnella</taxon>
    </lineage>
</organism>
<protein>
    <submittedName>
        <fullName evidence="1">Uncharacterized protein</fullName>
    </submittedName>
</protein>
<proteinExistence type="predicted"/>
<keyword evidence="2" id="KW-1185">Reference proteome</keyword>
<reference evidence="1 2" key="1">
    <citation type="submission" date="2014-04" db="EMBL/GenBank/DDBJ databases">
        <authorList>
            <consortium name="DOE Joint Genome Institute"/>
            <person name="Kuo A."/>
            <person name="Girlanda M."/>
            <person name="Perotto S."/>
            <person name="Kohler A."/>
            <person name="Nagy L.G."/>
            <person name="Floudas D."/>
            <person name="Copeland A."/>
            <person name="Barry K.W."/>
            <person name="Cichocki N."/>
            <person name="Veneault-Fourrey C."/>
            <person name="LaButti K."/>
            <person name="Lindquist E.A."/>
            <person name="Lipzen A."/>
            <person name="Lundell T."/>
            <person name="Morin E."/>
            <person name="Murat C."/>
            <person name="Sun H."/>
            <person name="Tunlid A."/>
            <person name="Henrissat B."/>
            <person name="Grigoriev I.V."/>
            <person name="Hibbett D.S."/>
            <person name="Martin F."/>
            <person name="Nordberg H.P."/>
            <person name="Cantor M.N."/>
            <person name="Hua S.X."/>
        </authorList>
    </citation>
    <scope>NUCLEOTIDE SEQUENCE [LARGE SCALE GENOMIC DNA]</scope>
    <source>
        <strain evidence="1 2">MUT 4182</strain>
    </source>
</reference>
<gene>
    <name evidence="1" type="ORF">M407DRAFT_34786</name>
</gene>
<dbReference type="AlphaFoldDB" id="A0A0C3K2H9"/>